<keyword evidence="1" id="KW-0812">Transmembrane</keyword>
<dbReference type="AlphaFoldDB" id="A0A929PYF0"/>
<accession>A0A929PYF0</accession>
<keyword evidence="1" id="KW-0472">Membrane</keyword>
<reference evidence="2" key="1">
    <citation type="submission" date="2020-10" db="EMBL/GenBank/DDBJ databases">
        <title>Mucilaginibacter mali sp. nov., isolated from rhizosphere soil of apple orchard.</title>
        <authorList>
            <person name="Lee J.-S."/>
            <person name="Kim H.S."/>
            <person name="Kim J.-S."/>
        </authorList>
    </citation>
    <scope>NUCLEOTIDE SEQUENCE</scope>
    <source>
        <strain evidence="2">KCTC 22746</strain>
    </source>
</reference>
<dbReference type="Pfam" id="PF12725">
    <property type="entry name" value="DUF3810"/>
    <property type="match status" value="1"/>
</dbReference>
<dbReference type="InterPro" id="IPR024294">
    <property type="entry name" value="DUF3810"/>
</dbReference>
<comment type="caution">
    <text evidence="2">The sequence shown here is derived from an EMBL/GenBank/DDBJ whole genome shotgun (WGS) entry which is preliminary data.</text>
</comment>
<feature type="transmembrane region" description="Helical" evidence="1">
    <location>
        <begin position="24"/>
        <end position="41"/>
    </location>
</feature>
<keyword evidence="3" id="KW-1185">Reference proteome</keyword>
<feature type="transmembrane region" description="Helical" evidence="1">
    <location>
        <begin position="108"/>
        <end position="127"/>
    </location>
</feature>
<protein>
    <submittedName>
        <fullName evidence="2">DUF3810 domain-containing protein</fullName>
    </submittedName>
</protein>
<organism evidence="2 3">
    <name type="scientific">Mucilaginibacter myungsuensis</name>
    <dbReference type="NCBI Taxonomy" id="649104"/>
    <lineage>
        <taxon>Bacteria</taxon>
        <taxon>Pseudomonadati</taxon>
        <taxon>Bacteroidota</taxon>
        <taxon>Sphingobacteriia</taxon>
        <taxon>Sphingobacteriales</taxon>
        <taxon>Sphingobacteriaceae</taxon>
        <taxon>Mucilaginibacter</taxon>
    </lineage>
</organism>
<sequence>MRRTPNFISLPGMKNRPSTYRKQLIAMAALCVPIILLSWFQNYPYAVERFYSSGFYRGINYIIRPVVNVVPFSIGDFFYTVIIILLLSGIYRFFHAVFKGRFKIAGQFVLRLIIGLQIGWLWFYTLWGTNYYRPPAAELLHLTDTSYTLKDVADVAGRIIDSANTLRATLDSADLKQPNDTIYVRALSAVNDLGTTSPKMKPVWDRAKPSMYSHLLNYVGTSGYYNPFTAEAQINYLMPLHDRPFVSCHEMAHQTGWAREDEANFAGYVAGIRSPDRLLKYSSYFAGVEEFMRYLRRRDTVAYKDLRSRISPLVVGDFKADSAYWTKYQGPAEAVSSLFFDKFLKANNQPHGLRTYNRMIRLTMAYYRKPPDPLKGE</sequence>
<evidence type="ECO:0000256" key="1">
    <source>
        <dbReference type="SAM" id="Phobius"/>
    </source>
</evidence>
<dbReference type="RefSeq" id="WP_194112614.1">
    <property type="nucleotide sequence ID" value="NZ_JADFFL010000006.1"/>
</dbReference>
<name>A0A929PYF0_9SPHI</name>
<dbReference type="Proteomes" id="UP000622475">
    <property type="component" value="Unassembled WGS sequence"/>
</dbReference>
<gene>
    <name evidence="2" type="ORF">IRJ16_15945</name>
</gene>
<keyword evidence="1" id="KW-1133">Transmembrane helix</keyword>
<dbReference type="EMBL" id="JADFFL010000006">
    <property type="protein sequence ID" value="MBE9663380.1"/>
    <property type="molecule type" value="Genomic_DNA"/>
</dbReference>
<proteinExistence type="predicted"/>
<feature type="transmembrane region" description="Helical" evidence="1">
    <location>
        <begin position="61"/>
        <end position="87"/>
    </location>
</feature>
<evidence type="ECO:0000313" key="2">
    <source>
        <dbReference type="EMBL" id="MBE9663380.1"/>
    </source>
</evidence>
<evidence type="ECO:0000313" key="3">
    <source>
        <dbReference type="Proteomes" id="UP000622475"/>
    </source>
</evidence>